<feature type="region of interest" description="Disordered" evidence="2">
    <location>
        <begin position="1"/>
        <end position="67"/>
    </location>
</feature>
<feature type="region of interest" description="Disordered" evidence="2">
    <location>
        <begin position="103"/>
        <end position="190"/>
    </location>
</feature>
<evidence type="ECO:0000259" key="4">
    <source>
        <dbReference type="PROSITE" id="PS50006"/>
    </source>
</evidence>
<feature type="compositionally biased region" description="Polar residues" evidence="2">
    <location>
        <begin position="104"/>
        <end position="115"/>
    </location>
</feature>
<dbReference type="PROSITE" id="PS50006">
    <property type="entry name" value="FHA_DOMAIN"/>
    <property type="match status" value="1"/>
</dbReference>
<feature type="compositionally biased region" description="Pro residues" evidence="2">
    <location>
        <begin position="490"/>
        <end position="503"/>
    </location>
</feature>
<keyword evidence="3" id="KW-0812">Transmembrane</keyword>
<dbReference type="SUPFAM" id="SSF49879">
    <property type="entry name" value="SMAD/FHA domain"/>
    <property type="match status" value="1"/>
</dbReference>
<feature type="region of interest" description="Disordered" evidence="2">
    <location>
        <begin position="754"/>
        <end position="777"/>
    </location>
</feature>
<keyword evidence="3" id="KW-1133">Transmembrane helix</keyword>
<dbReference type="Proteomes" id="UP001642502">
    <property type="component" value="Unassembled WGS sequence"/>
</dbReference>
<feature type="compositionally biased region" description="Low complexity" evidence="2">
    <location>
        <begin position="518"/>
        <end position="539"/>
    </location>
</feature>
<dbReference type="InterPro" id="IPR008984">
    <property type="entry name" value="SMAD_FHA_dom_sf"/>
</dbReference>
<dbReference type="PANTHER" id="PTHR15715:SF46">
    <property type="entry name" value="TO VACUOLE TARGETING VPS64, PUTATIVE (AFU_ORTHOLOGUE AFUA_2G02420)-RELATED"/>
    <property type="match status" value="1"/>
</dbReference>
<feature type="region of interest" description="Disordered" evidence="2">
    <location>
        <begin position="790"/>
        <end position="828"/>
    </location>
</feature>
<reference evidence="5 6" key="1">
    <citation type="submission" date="2024-01" db="EMBL/GenBank/DDBJ databases">
        <authorList>
            <person name="Allen C."/>
            <person name="Tagirdzhanova G."/>
        </authorList>
    </citation>
    <scope>NUCLEOTIDE SEQUENCE [LARGE SCALE GENOMIC DNA]</scope>
    <source>
        <strain evidence="5 6">CBS 119000</strain>
    </source>
</reference>
<feature type="coiled-coil region" evidence="1">
    <location>
        <begin position="556"/>
        <end position="590"/>
    </location>
</feature>
<keyword evidence="6" id="KW-1185">Reference proteome</keyword>
<dbReference type="Pfam" id="PF00498">
    <property type="entry name" value="FHA"/>
    <property type="match status" value="1"/>
</dbReference>
<evidence type="ECO:0000313" key="5">
    <source>
        <dbReference type="EMBL" id="CAK7271575.1"/>
    </source>
</evidence>
<accession>A0ABP0DTF5</accession>
<feature type="domain" description="FHA" evidence="4">
    <location>
        <begin position="219"/>
        <end position="276"/>
    </location>
</feature>
<feature type="region of interest" description="Disordered" evidence="2">
    <location>
        <begin position="440"/>
        <end position="468"/>
    </location>
</feature>
<comment type="caution">
    <text evidence="5">The sequence shown here is derived from an EMBL/GenBank/DDBJ whole genome shotgun (WGS) entry which is preliminary data.</text>
</comment>
<gene>
    <name evidence="5" type="ORF">SEPCBS119000_004673</name>
</gene>
<feature type="compositionally biased region" description="Low complexity" evidence="2">
    <location>
        <begin position="48"/>
        <end position="67"/>
    </location>
</feature>
<dbReference type="EMBL" id="CAWUON010000075">
    <property type="protein sequence ID" value="CAK7271575.1"/>
    <property type="molecule type" value="Genomic_DNA"/>
</dbReference>
<feature type="coiled-coil region" evidence="1">
    <location>
        <begin position="685"/>
        <end position="726"/>
    </location>
</feature>
<evidence type="ECO:0000313" key="6">
    <source>
        <dbReference type="Proteomes" id="UP001642502"/>
    </source>
</evidence>
<organism evidence="5 6">
    <name type="scientific">Sporothrix epigloea</name>
    <dbReference type="NCBI Taxonomy" id="1892477"/>
    <lineage>
        <taxon>Eukaryota</taxon>
        <taxon>Fungi</taxon>
        <taxon>Dikarya</taxon>
        <taxon>Ascomycota</taxon>
        <taxon>Pezizomycotina</taxon>
        <taxon>Sordariomycetes</taxon>
        <taxon>Sordariomycetidae</taxon>
        <taxon>Ophiostomatales</taxon>
        <taxon>Ophiostomataceae</taxon>
        <taxon>Sporothrix</taxon>
    </lineage>
</organism>
<dbReference type="InterPro" id="IPR051176">
    <property type="entry name" value="Cent_Immune-Sig_Mod"/>
</dbReference>
<feature type="compositionally biased region" description="Low complexity" evidence="2">
    <location>
        <begin position="451"/>
        <end position="468"/>
    </location>
</feature>
<protein>
    <recommendedName>
        <fullName evidence="4">FHA domain-containing protein</fullName>
    </recommendedName>
</protein>
<evidence type="ECO:0000256" key="1">
    <source>
        <dbReference type="SAM" id="Coils"/>
    </source>
</evidence>
<feature type="compositionally biased region" description="Low complexity" evidence="2">
    <location>
        <begin position="167"/>
        <end position="176"/>
    </location>
</feature>
<evidence type="ECO:0000256" key="2">
    <source>
        <dbReference type="SAM" id="MobiDB-lite"/>
    </source>
</evidence>
<dbReference type="Gene3D" id="2.60.200.20">
    <property type="match status" value="1"/>
</dbReference>
<keyword evidence="1" id="KW-0175">Coiled coil</keyword>
<evidence type="ECO:0000256" key="3">
    <source>
        <dbReference type="SAM" id="Phobius"/>
    </source>
</evidence>
<feature type="compositionally biased region" description="Polar residues" evidence="2">
    <location>
        <begin position="122"/>
        <end position="161"/>
    </location>
</feature>
<sequence length="900" mass="95036">MTAVANPPSFANISRPAWGSGSPALSGSNNHHDDVRGMFAPRKSMQRTNSSSSIASNASTGSSSSTVTVIAANGDGSISSTSSPSPTASDANGLPVTTLRKRPLNSSAQCATNRQGSEKQQGDFSRNTSSAGGNTNGVVGRQQQQLGAGPNGVSSLHQSPHFQPGAGSSSTNGTNGIMARQQPADGGAPTQAQPVLYLVSLNGTFDRKTISVPFQPDTLRIGRQTNRNTTPNTVNGFFDSKVLSRQHAEIYADRQGTIWIRDIKSSNGTFVNGTRLSAENRESEPHELQTNDHLELGIDIVSEDQKSVVHHKVAAKVEHAGFIKASSSLLDMNFGDLDPANGGMMAGSQLSGLPFRGRTGSQASLGAAGRMTSASNLAAAQNNGLAMQRGLWLTGPSTEAIVKKIHQEMRNAKQQSQDLKRTQEFIQTLLSKDDIRNDFSVSDSTAAGHSQPFRPLQKQSQQQQPQPLQAINGTNSISFRSDHKARFSDPPAPPPQQPLPEKPILPSLKRGSTERPKSGSVGPAGAASISSANNVNNTSPIRPDVMSQVFQLNDALNTARREIASHIFRVRELEEKLHQEQEARRYAEELTQHLEGSLSTSTSAANADAAALTYPVEPLTNGVIKGSHSTSGTVLGEGTDSHAKKSPIADAYTRSPDNDAVTAATKEMTDGTQDDAVNSALRTRIDSMMTEMEGVKRQLKIFQERAEKAEAERDADRETLAEMVQRIRRRDEEDAKKAAVAAALTTTAMTAGEDGALRSYSTPGELAGSRSPSLGRSIKSAFGTTTAVTDKLPAGGDVSSNGSAGHNKSAAAVHSEKQAARDDDDSQLGGAALCRSDTITPSSLAHKAVGGFGGSVASKVAHDPVALHGIPYASMVGVVLLGMGLMAYINGWQPAPRLER</sequence>
<feature type="transmembrane region" description="Helical" evidence="3">
    <location>
        <begin position="869"/>
        <end position="890"/>
    </location>
</feature>
<feature type="region of interest" description="Disordered" evidence="2">
    <location>
        <begin position="481"/>
        <end position="542"/>
    </location>
</feature>
<keyword evidence="3" id="KW-0472">Membrane</keyword>
<name>A0ABP0DTF5_9PEZI</name>
<dbReference type="SMART" id="SM00240">
    <property type="entry name" value="FHA"/>
    <property type="match status" value="1"/>
</dbReference>
<proteinExistence type="predicted"/>
<dbReference type="InterPro" id="IPR000253">
    <property type="entry name" value="FHA_dom"/>
</dbReference>
<dbReference type="PANTHER" id="PTHR15715">
    <property type="entry name" value="CENTROSOMAL PROTEIN OF 170 KDA"/>
    <property type="match status" value="1"/>
</dbReference>